<feature type="transmembrane region" description="Helical" evidence="2">
    <location>
        <begin position="55"/>
        <end position="73"/>
    </location>
</feature>
<evidence type="ECO:0000256" key="1">
    <source>
        <dbReference type="SAM" id="MobiDB-lite"/>
    </source>
</evidence>
<feature type="compositionally biased region" description="Low complexity" evidence="1">
    <location>
        <begin position="12"/>
        <end position="22"/>
    </location>
</feature>
<feature type="transmembrane region" description="Helical" evidence="2">
    <location>
        <begin position="311"/>
        <end position="331"/>
    </location>
</feature>
<dbReference type="EMBL" id="LZEM01000011">
    <property type="protein sequence ID" value="OAZ42831.1"/>
    <property type="molecule type" value="Genomic_DNA"/>
</dbReference>
<evidence type="ECO:0000259" key="4">
    <source>
        <dbReference type="Pfam" id="PF19040"/>
    </source>
</evidence>
<dbReference type="InterPro" id="IPR050879">
    <property type="entry name" value="Acyltransferase_3"/>
</dbReference>
<feature type="transmembrane region" description="Helical" evidence="2">
    <location>
        <begin position="219"/>
        <end position="240"/>
    </location>
</feature>
<dbReference type="PANTHER" id="PTHR23028">
    <property type="entry name" value="ACETYLTRANSFERASE"/>
    <property type="match status" value="1"/>
</dbReference>
<keyword evidence="2" id="KW-1133">Transmembrane helix</keyword>
<accession>A0ABX2WKA0</accession>
<feature type="transmembrane region" description="Helical" evidence="2">
    <location>
        <begin position="274"/>
        <end position="291"/>
    </location>
</feature>
<gene>
    <name evidence="5" type="ORF">A9Z40_15090</name>
</gene>
<protein>
    <recommendedName>
        <fullName evidence="7">Acyltransferase</fullName>
    </recommendedName>
</protein>
<evidence type="ECO:0000313" key="6">
    <source>
        <dbReference type="Proteomes" id="UP000093918"/>
    </source>
</evidence>
<feature type="transmembrane region" description="Helical" evidence="2">
    <location>
        <begin position="33"/>
        <end position="49"/>
    </location>
</feature>
<dbReference type="Proteomes" id="UP000093918">
    <property type="component" value="Unassembled WGS sequence"/>
</dbReference>
<feature type="transmembrane region" description="Helical" evidence="2">
    <location>
        <begin position="249"/>
        <end position="268"/>
    </location>
</feature>
<feature type="transmembrane region" description="Helical" evidence="2">
    <location>
        <begin position="375"/>
        <end position="395"/>
    </location>
</feature>
<feature type="region of interest" description="Disordered" evidence="1">
    <location>
        <begin position="1"/>
        <end position="22"/>
    </location>
</feature>
<dbReference type="PANTHER" id="PTHR23028:SF53">
    <property type="entry name" value="ACYL_TRANSF_3 DOMAIN-CONTAINING PROTEIN"/>
    <property type="match status" value="1"/>
</dbReference>
<keyword evidence="6" id="KW-1185">Reference proteome</keyword>
<dbReference type="Pfam" id="PF19040">
    <property type="entry name" value="SGNH"/>
    <property type="match status" value="1"/>
</dbReference>
<reference evidence="6" key="1">
    <citation type="submission" date="2016-06" db="EMBL/GenBank/DDBJ databases">
        <title>Genome sequencing of cellulolytic organisms.</title>
        <authorList>
            <person name="Bohra V."/>
            <person name="Dafale N.A."/>
            <person name="Purohit H.J."/>
        </authorList>
    </citation>
    <scope>NUCLEOTIDE SEQUENCE [LARGE SCALE GENOMIC DNA]</scope>
    <source>
        <strain evidence="6">ND21</strain>
    </source>
</reference>
<organism evidence="5 6">
    <name type="scientific">Microbacterium arborescens</name>
    <dbReference type="NCBI Taxonomy" id="33883"/>
    <lineage>
        <taxon>Bacteria</taxon>
        <taxon>Bacillati</taxon>
        <taxon>Actinomycetota</taxon>
        <taxon>Actinomycetes</taxon>
        <taxon>Micrococcales</taxon>
        <taxon>Microbacteriaceae</taxon>
        <taxon>Microbacterium</taxon>
    </lineage>
</organism>
<evidence type="ECO:0000256" key="2">
    <source>
        <dbReference type="SAM" id="Phobius"/>
    </source>
</evidence>
<dbReference type="InterPro" id="IPR043968">
    <property type="entry name" value="SGNH"/>
</dbReference>
<comment type="caution">
    <text evidence="5">The sequence shown here is derived from an EMBL/GenBank/DDBJ whole genome shotgun (WGS) entry which is preliminary data.</text>
</comment>
<dbReference type="InterPro" id="IPR002656">
    <property type="entry name" value="Acyl_transf_3_dom"/>
</dbReference>
<keyword evidence="2" id="KW-0472">Membrane</keyword>
<feature type="transmembrane region" description="Helical" evidence="2">
    <location>
        <begin position="343"/>
        <end position="363"/>
    </location>
</feature>
<sequence length="680" mass="72316">MEQPAGVTAVDAPSPTTRRAASAANRRRRDIDGLRAFAIVLVVVYHVWLGRVSGGVDVFLLISAYFLTASFVARSTSLAPIDLLRFWARRFARLLPAAAVTILGVLLFTFVVLPGSQWRQIWTEAWSSLFYVQNRALTASAVDYYARTSIFPSALQHFWSLSVQGQVFILWPVLVLLAVVVARWIRRPVRPILIAGFGLTFCVSLAYSVHLTASDQQAAYFSVPARLWEFALGSLAALLLPRVRLPRSWAGVVGWIGIGALIACGIVLDVGAGFPGVAALWPTLAAVLIIVAGQSRRPGSASRWLGSRPMVWIGGIAYALYLVHWPILVAYMTLTDATTVDAVGGLVVIVASVAAAVLLAYGVERPLARLLTSGRRSLAVIGAAVLAVALPLGTWQAGESIRVASYDPQENPGAHVLMPWLGVTAVEGAPVRPVSTRLSEEWVALDGPCTDAIRPAGALAAATCVQTGTNPDAPLFLVVGDSHAQQWMGAILPVLEDAGWNIVALLRGGCSFAPDEDANDECAQWREEARAYAESQPADVVMLMGTKASPSSPGERRPLGLERPVTSIAASGSQVLLVRDNPRYDFDMYGCLEASASVSDCAMPVDAVMSPENPALGLTEAGSVYVLDLSEYLCPDGVCLPAIGNVAVYIDDNHLTASYAQSLAPAVLAAFRGMPGVPLG</sequence>
<keyword evidence="2" id="KW-0812">Transmembrane</keyword>
<feature type="transmembrane region" description="Helical" evidence="2">
    <location>
        <begin position="168"/>
        <end position="185"/>
    </location>
</feature>
<feature type="transmembrane region" description="Helical" evidence="2">
    <location>
        <begin position="192"/>
        <end position="213"/>
    </location>
</feature>
<proteinExistence type="predicted"/>
<dbReference type="Pfam" id="PF01757">
    <property type="entry name" value="Acyl_transf_3"/>
    <property type="match status" value="1"/>
</dbReference>
<evidence type="ECO:0008006" key="7">
    <source>
        <dbReference type="Google" id="ProtNLM"/>
    </source>
</evidence>
<name>A0ABX2WKA0_9MICO</name>
<feature type="domain" description="SGNH" evidence="4">
    <location>
        <begin position="462"/>
        <end position="668"/>
    </location>
</feature>
<feature type="transmembrane region" description="Helical" evidence="2">
    <location>
        <begin position="94"/>
        <end position="113"/>
    </location>
</feature>
<evidence type="ECO:0000313" key="5">
    <source>
        <dbReference type="EMBL" id="OAZ42831.1"/>
    </source>
</evidence>
<feature type="domain" description="Acyltransferase 3" evidence="3">
    <location>
        <begin position="30"/>
        <end position="361"/>
    </location>
</feature>
<evidence type="ECO:0000259" key="3">
    <source>
        <dbReference type="Pfam" id="PF01757"/>
    </source>
</evidence>